<dbReference type="Proteomes" id="UP000596902">
    <property type="component" value="Unassembled WGS sequence"/>
</dbReference>
<gene>
    <name evidence="5" type="ORF">GT037_006743</name>
</gene>
<feature type="compositionally biased region" description="Polar residues" evidence="4">
    <location>
        <begin position="229"/>
        <end position="243"/>
    </location>
</feature>
<keyword evidence="2 3" id="KW-0175">Coiled coil</keyword>
<dbReference type="AlphaFoldDB" id="A0A8H7EGJ1"/>
<dbReference type="InterPro" id="IPR010754">
    <property type="entry name" value="OPA3-like"/>
</dbReference>
<evidence type="ECO:0000313" key="6">
    <source>
        <dbReference type="Proteomes" id="UP000596902"/>
    </source>
</evidence>
<dbReference type="PANTHER" id="PTHR12499:SF0">
    <property type="entry name" value="OPTIC ATROPHY 3 PROTEIN"/>
    <property type="match status" value="1"/>
</dbReference>
<accession>A0A8H7EGJ1</accession>
<dbReference type="GeneID" id="62204968"/>
<keyword evidence="6" id="KW-1185">Reference proteome</keyword>
<reference evidence="5" key="1">
    <citation type="submission" date="2020-01" db="EMBL/GenBank/DDBJ databases">
        <authorList>
            <person name="Feng Z.H.Z."/>
        </authorList>
    </citation>
    <scope>NUCLEOTIDE SEQUENCE</scope>
    <source>
        <strain evidence="5">CBS107.38</strain>
    </source>
</reference>
<evidence type="ECO:0000313" key="5">
    <source>
        <dbReference type="EMBL" id="KAF7674980.1"/>
    </source>
</evidence>
<feature type="coiled-coil region" evidence="3">
    <location>
        <begin position="154"/>
        <end position="188"/>
    </location>
</feature>
<dbReference type="GO" id="GO:0019216">
    <property type="term" value="P:regulation of lipid metabolic process"/>
    <property type="evidence" value="ECO:0007669"/>
    <property type="project" value="TreeGrafter"/>
</dbReference>
<reference evidence="5" key="2">
    <citation type="submission" date="2020-08" db="EMBL/GenBank/DDBJ databases">
        <title>Draft Genome Sequence of Cumin Blight Pathogen Alternaria burnsii.</title>
        <authorList>
            <person name="Feng Z."/>
        </authorList>
    </citation>
    <scope>NUCLEOTIDE SEQUENCE</scope>
    <source>
        <strain evidence="5">CBS107.38</strain>
    </source>
</reference>
<sequence length="440" mass="48699">MSLTLKVTSLFVRTLAKPVANAIKRNAHEHDRFRRICVKFAQGLHRVDMRMRLGLLQDPAVIDRQIKKEVALAEAARKKAAAPTVLTEEEMKAEEALTEKERDAIKKKAEERIKPRIRPLSEQKAIEMGANFAAETFIFAVGIAVILVEQWRQRRKAKNARDDIREDLEEVQAELKAVKAEFEEFKAKHPEPVSSKLLGFWKGTGKKEDDKIEAVSTEAKPVPVETQGDAAQTANGTPTTQPTQHKDLGMYTREADQYRRHFTPALIMNVSHYTNKTKPISNEKERSAVPNTYPPDVTTHPVNVVVSTQLDGANDQYSRITNSAIGHIQDSTQLYFQQQHQARIPLPSHNVASVPPPRQPARVVNAVNGLLPHCTTEPPLDEAQVIALSDVVGSVRELAMLALGAASGAAGCMKKLEGAVGPRAAGNIAEFFADEWEIEG</sequence>
<dbReference type="Pfam" id="PF07047">
    <property type="entry name" value="OPA3"/>
    <property type="match status" value="1"/>
</dbReference>
<evidence type="ECO:0000256" key="3">
    <source>
        <dbReference type="SAM" id="Coils"/>
    </source>
</evidence>
<comment type="similarity">
    <text evidence="1">Belongs to the OPA3 family.</text>
</comment>
<comment type="caution">
    <text evidence="5">The sequence shown here is derived from an EMBL/GenBank/DDBJ whole genome shotgun (WGS) entry which is preliminary data.</text>
</comment>
<organism evidence="5 6">
    <name type="scientific">Alternaria burnsii</name>
    <dbReference type="NCBI Taxonomy" id="1187904"/>
    <lineage>
        <taxon>Eukaryota</taxon>
        <taxon>Fungi</taxon>
        <taxon>Dikarya</taxon>
        <taxon>Ascomycota</taxon>
        <taxon>Pezizomycotina</taxon>
        <taxon>Dothideomycetes</taxon>
        <taxon>Pleosporomycetidae</taxon>
        <taxon>Pleosporales</taxon>
        <taxon>Pleosporineae</taxon>
        <taxon>Pleosporaceae</taxon>
        <taxon>Alternaria</taxon>
        <taxon>Alternaria sect. Alternaria</taxon>
    </lineage>
</organism>
<feature type="region of interest" description="Disordered" evidence="4">
    <location>
        <begin position="209"/>
        <end position="245"/>
    </location>
</feature>
<name>A0A8H7EGJ1_9PLEO</name>
<evidence type="ECO:0008006" key="7">
    <source>
        <dbReference type="Google" id="ProtNLM"/>
    </source>
</evidence>
<dbReference type="RefSeq" id="XP_038785262.1">
    <property type="nucleotide sequence ID" value="XM_038931790.1"/>
</dbReference>
<dbReference type="GO" id="GO:0005739">
    <property type="term" value="C:mitochondrion"/>
    <property type="evidence" value="ECO:0007669"/>
    <property type="project" value="TreeGrafter"/>
</dbReference>
<evidence type="ECO:0000256" key="4">
    <source>
        <dbReference type="SAM" id="MobiDB-lite"/>
    </source>
</evidence>
<dbReference type="PANTHER" id="PTHR12499">
    <property type="entry name" value="OPTIC ATROPHY 3 PROTEIN OPA3"/>
    <property type="match status" value="1"/>
</dbReference>
<dbReference type="EMBL" id="JAAABM010000009">
    <property type="protein sequence ID" value="KAF7674980.1"/>
    <property type="molecule type" value="Genomic_DNA"/>
</dbReference>
<proteinExistence type="inferred from homology"/>
<evidence type="ECO:0000256" key="2">
    <source>
        <dbReference type="ARBA" id="ARBA00023054"/>
    </source>
</evidence>
<protein>
    <recommendedName>
        <fullName evidence="7">OPA3-domain-containing protein</fullName>
    </recommendedName>
</protein>
<evidence type="ECO:0000256" key="1">
    <source>
        <dbReference type="ARBA" id="ARBA00007584"/>
    </source>
</evidence>